<dbReference type="eggNOG" id="COG0787">
    <property type="taxonomic scope" value="Bacteria"/>
</dbReference>
<organism evidence="8 9">
    <name type="scientific">Anaerococcus prevotii (strain ATCC 9321 / DSM 20548 / JCM 6508 / NCTC 11806 / PC1)</name>
    <name type="common">Peptostreptococcus prevotii</name>
    <name type="synonym">Peptococcus prevotii</name>
    <dbReference type="NCBI Taxonomy" id="525919"/>
    <lineage>
        <taxon>Bacteria</taxon>
        <taxon>Bacillati</taxon>
        <taxon>Bacillota</taxon>
        <taxon>Tissierellia</taxon>
        <taxon>Tissierellales</taxon>
        <taxon>Peptoniphilaceae</taxon>
        <taxon>Anaerococcus</taxon>
    </lineage>
</organism>
<dbReference type="Gene3D" id="3.20.20.10">
    <property type="entry name" value="Alanine racemase"/>
    <property type="match status" value="1"/>
</dbReference>
<protein>
    <recommendedName>
        <fullName evidence="4">Alanine racemase</fullName>
        <ecNumber evidence="4">5.1.1.1</ecNumber>
    </recommendedName>
</protein>
<evidence type="ECO:0000313" key="8">
    <source>
        <dbReference type="EMBL" id="ACV29003.1"/>
    </source>
</evidence>
<dbReference type="GO" id="GO:0008784">
    <property type="term" value="F:alanine racemase activity"/>
    <property type="evidence" value="ECO:0007669"/>
    <property type="project" value="UniProtKB-UniRule"/>
</dbReference>
<evidence type="ECO:0000256" key="3">
    <source>
        <dbReference type="ARBA" id="ARBA00023235"/>
    </source>
</evidence>
<dbReference type="OrthoDB" id="9813814at2"/>
<dbReference type="Pfam" id="PF00842">
    <property type="entry name" value="Ala_racemase_C"/>
    <property type="match status" value="1"/>
</dbReference>
<gene>
    <name evidence="8" type="ordered locus">Apre_0975</name>
</gene>
<dbReference type="PROSITE" id="PS00395">
    <property type="entry name" value="ALANINE_RACEMASE"/>
    <property type="match status" value="1"/>
</dbReference>
<dbReference type="RefSeq" id="WP_015777906.1">
    <property type="nucleotide sequence ID" value="NC_013171.1"/>
</dbReference>
<evidence type="ECO:0000256" key="6">
    <source>
        <dbReference type="PIRSR" id="PIRSR600821-52"/>
    </source>
</evidence>
<evidence type="ECO:0000313" key="9">
    <source>
        <dbReference type="Proteomes" id="UP000002294"/>
    </source>
</evidence>
<dbReference type="EMBL" id="CP001708">
    <property type="protein sequence ID" value="ACV29003.1"/>
    <property type="molecule type" value="Genomic_DNA"/>
</dbReference>
<dbReference type="Proteomes" id="UP000002294">
    <property type="component" value="Chromosome"/>
</dbReference>
<dbReference type="GO" id="GO:0030170">
    <property type="term" value="F:pyridoxal phosphate binding"/>
    <property type="evidence" value="ECO:0007669"/>
    <property type="project" value="UniProtKB-UniRule"/>
</dbReference>
<dbReference type="AlphaFoldDB" id="C7RHP2"/>
<evidence type="ECO:0000256" key="1">
    <source>
        <dbReference type="ARBA" id="ARBA00001933"/>
    </source>
</evidence>
<comment type="cofactor">
    <cofactor evidence="1 4 5">
        <name>pyridoxal 5'-phosphate</name>
        <dbReference type="ChEBI" id="CHEBI:597326"/>
    </cofactor>
</comment>
<dbReference type="STRING" id="525919.Apre_0975"/>
<dbReference type="PRINTS" id="PR00992">
    <property type="entry name" value="ALARACEMASE"/>
</dbReference>
<evidence type="ECO:0000256" key="2">
    <source>
        <dbReference type="ARBA" id="ARBA00022898"/>
    </source>
</evidence>
<accession>C7RHP2</accession>
<dbReference type="FunFam" id="3.20.20.10:FF:000002">
    <property type="entry name" value="Alanine racemase"/>
    <property type="match status" value="1"/>
</dbReference>
<dbReference type="SMART" id="SM01005">
    <property type="entry name" value="Ala_racemase_C"/>
    <property type="match status" value="1"/>
</dbReference>
<name>C7RHP2_ANAPD</name>
<feature type="active site" description="Proton acceptor; specific for L-alanine" evidence="4">
    <location>
        <position position="256"/>
    </location>
</feature>
<dbReference type="GO" id="GO:0030632">
    <property type="term" value="P:D-alanine biosynthetic process"/>
    <property type="evidence" value="ECO:0007669"/>
    <property type="project" value="UniProtKB-UniRule"/>
</dbReference>
<dbReference type="UniPathway" id="UPA00042">
    <property type="reaction ID" value="UER00497"/>
</dbReference>
<dbReference type="HAMAP" id="MF_01201">
    <property type="entry name" value="Ala_racemase"/>
    <property type="match status" value="1"/>
</dbReference>
<feature type="active site" description="Proton acceptor; specific for D-alanine" evidence="4">
    <location>
        <position position="34"/>
    </location>
</feature>
<dbReference type="InterPro" id="IPR029066">
    <property type="entry name" value="PLP-binding_barrel"/>
</dbReference>
<dbReference type="KEGG" id="apr:Apre_0975"/>
<comment type="catalytic activity">
    <reaction evidence="4">
        <text>L-alanine = D-alanine</text>
        <dbReference type="Rhea" id="RHEA:20249"/>
        <dbReference type="ChEBI" id="CHEBI:57416"/>
        <dbReference type="ChEBI" id="CHEBI:57972"/>
        <dbReference type="EC" id="5.1.1.1"/>
    </reaction>
</comment>
<dbReference type="InterPro" id="IPR009006">
    <property type="entry name" value="Ala_racemase/Decarboxylase_C"/>
</dbReference>
<dbReference type="GO" id="GO:0005829">
    <property type="term" value="C:cytosol"/>
    <property type="evidence" value="ECO:0007669"/>
    <property type="project" value="TreeGrafter"/>
</dbReference>
<sequence>MFTNYIEVDIDKIQRNIENIKKISKNKNICAVVKANAYGLGATVIAKYIENQVSYFAVANFLEAKNLRIAGITKPIMILGFVSVEEANECVDYDIEIPIYDLSYAERINKSIVGDLKVHIALDTGHSRLGFREFEFDRIIKLKQLERLKIKGAFSHFSTADEEDKTFTQEQYEKFERIRKKLDDQFNIEIFHIANSAASIYHDLISDMDRIGIAMYGIYPSDYLRERKDIRLEQAFLLKSRVSFVKEINEGDSVSYGRAFKAKSRMKIATIPIGYADGYFRAFSNIGEVLINGKISKVCGRVCMDQIMVDVSDIDCKIEDEVILYPDIYEEANKIVTIPYELMTSFDMRLTRVYVKDGSIVHIDNYLGELYEN</sequence>
<dbReference type="PANTHER" id="PTHR30511">
    <property type="entry name" value="ALANINE RACEMASE"/>
    <property type="match status" value="1"/>
</dbReference>
<dbReference type="EC" id="5.1.1.1" evidence="4"/>
<dbReference type="CDD" id="cd00430">
    <property type="entry name" value="PLPDE_III_AR"/>
    <property type="match status" value="1"/>
</dbReference>
<reference evidence="8 9" key="1">
    <citation type="journal article" date="2009" name="Stand. Genomic Sci.">
        <title>Complete genome sequence of Anaerococcus prevotii type strain (PC1).</title>
        <authorList>
            <person name="Labutti K."/>
            <person name="Pukall R."/>
            <person name="Steenblock K."/>
            <person name="Glavina Del Rio T."/>
            <person name="Tice H."/>
            <person name="Copeland A."/>
            <person name="Cheng J.F."/>
            <person name="Lucas S."/>
            <person name="Chen F."/>
            <person name="Nolan M."/>
            <person name="Bruce D."/>
            <person name="Goodwin L."/>
            <person name="Pitluck S."/>
            <person name="Ivanova N."/>
            <person name="Mavromatis K."/>
            <person name="Ovchinnikova G."/>
            <person name="Pati A."/>
            <person name="Chen A."/>
            <person name="Palaniappan K."/>
            <person name="Land M."/>
            <person name="Hauser L."/>
            <person name="Chang Y.J."/>
            <person name="Jeffries C.D."/>
            <person name="Chain P."/>
            <person name="Saunders E."/>
            <person name="Brettin T."/>
            <person name="Detter J.C."/>
            <person name="Han C."/>
            <person name="Goker M."/>
            <person name="Bristow J."/>
            <person name="Eisen J.A."/>
            <person name="Markowitz V."/>
            <person name="Hugenholtz P."/>
            <person name="Kyrpides N.C."/>
            <person name="Klenk H.P."/>
            <person name="Lapidus A."/>
        </authorList>
    </citation>
    <scope>NUCLEOTIDE SEQUENCE [LARGE SCALE GENOMIC DNA]</scope>
    <source>
        <strain evidence="9">ATCC 9321 / DSM 20548 / JCM 6508 / NCTC 11806 / PC1</strain>
    </source>
</reference>
<comment type="pathway">
    <text evidence="4">Amino-acid biosynthesis; D-alanine biosynthesis; D-alanine from L-alanine: step 1/1.</text>
</comment>
<dbReference type="GO" id="GO:0009252">
    <property type="term" value="P:peptidoglycan biosynthetic process"/>
    <property type="evidence" value="ECO:0007669"/>
    <property type="project" value="TreeGrafter"/>
</dbReference>
<feature type="modified residue" description="N6-(pyridoxal phosphate)lysine" evidence="4 5">
    <location>
        <position position="34"/>
    </location>
</feature>
<keyword evidence="2 4" id="KW-0663">Pyridoxal phosphate</keyword>
<keyword evidence="9" id="KW-1185">Reference proteome</keyword>
<dbReference type="SUPFAM" id="SSF50621">
    <property type="entry name" value="Alanine racemase C-terminal domain-like"/>
    <property type="match status" value="1"/>
</dbReference>
<evidence type="ECO:0000256" key="4">
    <source>
        <dbReference type="HAMAP-Rule" id="MF_01201"/>
    </source>
</evidence>
<dbReference type="SUPFAM" id="SSF51419">
    <property type="entry name" value="PLP-binding barrel"/>
    <property type="match status" value="1"/>
</dbReference>
<evidence type="ECO:0000256" key="5">
    <source>
        <dbReference type="PIRSR" id="PIRSR600821-50"/>
    </source>
</evidence>
<comment type="similarity">
    <text evidence="4">Belongs to the alanine racemase family.</text>
</comment>
<dbReference type="InterPro" id="IPR000821">
    <property type="entry name" value="Ala_racemase"/>
</dbReference>
<feature type="binding site" evidence="4 6">
    <location>
        <position position="304"/>
    </location>
    <ligand>
        <name>substrate</name>
    </ligand>
</feature>
<dbReference type="InterPro" id="IPR001608">
    <property type="entry name" value="Ala_racemase_N"/>
</dbReference>
<keyword evidence="3 4" id="KW-0413">Isomerase</keyword>
<dbReference type="InterPro" id="IPR020622">
    <property type="entry name" value="Ala_racemase_pyridoxalP-BS"/>
</dbReference>
<feature type="binding site" evidence="4 6">
    <location>
        <position position="128"/>
    </location>
    <ligand>
        <name>substrate</name>
    </ligand>
</feature>
<dbReference type="HOGENOM" id="CLU_028393_2_2_9"/>
<proteinExistence type="inferred from homology"/>
<evidence type="ECO:0000259" key="7">
    <source>
        <dbReference type="SMART" id="SM01005"/>
    </source>
</evidence>
<dbReference type="PANTHER" id="PTHR30511:SF0">
    <property type="entry name" value="ALANINE RACEMASE, CATABOLIC-RELATED"/>
    <property type="match status" value="1"/>
</dbReference>
<dbReference type="InterPro" id="IPR011079">
    <property type="entry name" value="Ala_racemase_C"/>
</dbReference>
<feature type="domain" description="Alanine racemase C-terminal" evidence="7">
    <location>
        <begin position="235"/>
        <end position="355"/>
    </location>
</feature>
<dbReference type="Gene3D" id="2.40.37.10">
    <property type="entry name" value="Lyase, Ornithine Decarboxylase, Chain A, domain 1"/>
    <property type="match status" value="1"/>
</dbReference>
<dbReference type="Pfam" id="PF01168">
    <property type="entry name" value="Ala_racemase_N"/>
    <property type="match status" value="1"/>
</dbReference>
<dbReference type="NCBIfam" id="TIGR00492">
    <property type="entry name" value="alr"/>
    <property type="match status" value="1"/>
</dbReference>
<comment type="function">
    <text evidence="4">Catalyzes the interconversion of L-alanine and D-alanine. May also act on other amino acids.</text>
</comment>